<dbReference type="EMBL" id="BAABUJ010000038">
    <property type="protein sequence ID" value="GAA5804750.1"/>
    <property type="molecule type" value="Genomic_DNA"/>
</dbReference>
<dbReference type="Proteomes" id="UP001476247">
    <property type="component" value="Unassembled WGS sequence"/>
</dbReference>
<protein>
    <submittedName>
        <fullName evidence="1">Uncharacterized protein</fullName>
    </submittedName>
</protein>
<comment type="caution">
    <text evidence="1">The sequence shown here is derived from an EMBL/GenBank/DDBJ whole genome shotgun (WGS) entry which is preliminary data.</text>
</comment>
<name>A0ABP9YCQ4_9FUNG</name>
<organism evidence="1 2">
    <name type="scientific">Helicostylum pulchrum</name>
    <dbReference type="NCBI Taxonomy" id="562976"/>
    <lineage>
        <taxon>Eukaryota</taxon>
        <taxon>Fungi</taxon>
        <taxon>Fungi incertae sedis</taxon>
        <taxon>Mucoromycota</taxon>
        <taxon>Mucoromycotina</taxon>
        <taxon>Mucoromycetes</taxon>
        <taxon>Mucorales</taxon>
        <taxon>Mucorineae</taxon>
        <taxon>Mucoraceae</taxon>
        <taxon>Helicostylum</taxon>
    </lineage>
</organism>
<accession>A0ABP9YCQ4</accession>
<gene>
    <name evidence="1" type="ORF">HPULCUR_010257</name>
</gene>
<reference evidence="1 2" key="1">
    <citation type="submission" date="2024-04" db="EMBL/GenBank/DDBJ databases">
        <title>genome sequences of Mucor flavus KT1a and Helicostylum pulchrum KT1b strains isolation_sourced from the surface of a dry-aged beef.</title>
        <authorList>
            <person name="Toyotome T."/>
            <person name="Hosono M."/>
            <person name="Torimaru M."/>
            <person name="Fukuda K."/>
            <person name="Mikami N."/>
        </authorList>
    </citation>
    <scope>NUCLEOTIDE SEQUENCE [LARGE SCALE GENOMIC DNA]</scope>
    <source>
        <strain evidence="1 2">KT1b</strain>
    </source>
</reference>
<sequence length="89" mass="10275">MAPRTNIFSTIEKQISQMSDQISSLEGKYSSMMNALILLIDSVRNLEKLVSKNQNQDEDVELVGRPRTILDEDARDQESHNSIDQDFFW</sequence>
<evidence type="ECO:0000313" key="2">
    <source>
        <dbReference type="Proteomes" id="UP001476247"/>
    </source>
</evidence>
<proteinExistence type="predicted"/>
<keyword evidence="2" id="KW-1185">Reference proteome</keyword>
<evidence type="ECO:0000313" key="1">
    <source>
        <dbReference type="EMBL" id="GAA5804750.1"/>
    </source>
</evidence>